<evidence type="ECO:0000256" key="8">
    <source>
        <dbReference type="ARBA" id="ARBA00023012"/>
    </source>
</evidence>
<keyword evidence="4" id="KW-0808">Transferase</keyword>
<keyword evidence="6" id="KW-0418">Kinase</keyword>
<dbReference type="InterPro" id="IPR003594">
    <property type="entry name" value="HATPase_dom"/>
</dbReference>
<dbReference type="InterPro" id="IPR003661">
    <property type="entry name" value="HisK_dim/P_dom"/>
</dbReference>
<keyword evidence="9" id="KW-0812">Transmembrane</keyword>
<evidence type="ECO:0000259" key="11">
    <source>
        <dbReference type="PROSITE" id="PS50112"/>
    </source>
</evidence>
<evidence type="ECO:0000256" key="3">
    <source>
        <dbReference type="ARBA" id="ARBA00022553"/>
    </source>
</evidence>
<keyword evidence="3" id="KW-0597">Phosphoprotein</keyword>
<accession>A0A212U010</accession>
<dbReference type="PRINTS" id="PR00344">
    <property type="entry name" value="BCTRLSENSOR"/>
</dbReference>
<dbReference type="InterPro" id="IPR035965">
    <property type="entry name" value="PAS-like_dom_sf"/>
</dbReference>
<evidence type="ECO:0000259" key="12">
    <source>
        <dbReference type="PROSITE" id="PS50113"/>
    </source>
</evidence>
<dbReference type="OrthoDB" id="1931120at2"/>
<dbReference type="GO" id="GO:0006355">
    <property type="term" value="P:regulation of DNA-templated transcription"/>
    <property type="evidence" value="ECO:0007669"/>
    <property type="project" value="InterPro"/>
</dbReference>
<keyword evidence="9" id="KW-0472">Membrane</keyword>
<feature type="domain" description="PAC" evidence="12">
    <location>
        <begin position="400"/>
        <end position="452"/>
    </location>
</feature>
<dbReference type="Pfam" id="PF00989">
    <property type="entry name" value="PAS"/>
    <property type="match status" value="1"/>
</dbReference>
<dbReference type="RefSeq" id="WP_133062466.1">
    <property type="nucleotide sequence ID" value="NZ_FYEX01000002.1"/>
</dbReference>
<dbReference type="PANTHER" id="PTHR43065">
    <property type="entry name" value="SENSOR HISTIDINE KINASE"/>
    <property type="match status" value="1"/>
</dbReference>
<dbReference type="CDD" id="cd00082">
    <property type="entry name" value="HisKA"/>
    <property type="match status" value="1"/>
</dbReference>
<dbReference type="InterPro" id="IPR013767">
    <property type="entry name" value="PAS_fold"/>
</dbReference>
<feature type="domain" description="Histidine kinase" evidence="10">
    <location>
        <begin position="602"/>
        <end position="832"/>
    </location>
</feature>
<evidence type="ECO:0000256" key="7">
    <source>
        <dbReference type="ARBA" id="ARBA00022840"/>
    </source>
</evidence>
<dbReference type="SUPFAM" id="SSF47384">
    <property type="entry name" value="Homodimeric domain of signal transducing histidine kinase"/>
    <property type="match status" value="1"/>
</dbReference>
<dbReference type="InterPro" id="IPR000700">
    <property type="entry name" value="PAS-assoc_C"/>
</dbReference>
<dbReference type="PANTHER" id="PTHR43065:SF10">
    <property type="entry name" value="PEROXIDE STRESS-ACTIVATED HISTIDINE KINASE MAK3"/>
    <property type="match status" value="1"/>
</dbReference>
<evidence type="ECO:0000256" key="1">
    <source>
        <dbReference type="ARBA" id="ARBA00000085"/>
    </source>
</evidence>
<dbReference type="Pfam" id="PF00512">
    <property type="entry name" value="HisKA"/>
    <property type="match status" value="1"/>
</dbReference>
<evidence type="ECO:0000256" key="5">
    <source>
        <dbReference type="ARBA" id="ARBA00022741"/>
    </source>
</evidence>
<evidence type="ECO:0000256" key="4">
    <source>
        <dbReference type="ARBA" id="ARBA00022679"/>
    </source>
</evidence>
<keyword evidence="8" id="KW-0902">Two-component regulatory system</keyword>
<comment type="catalytic activity">
    <reaction evidence="1">
        <text>ATP + protein L-histidine = ADP + protein N-phospho-L-histidine.</text>
        <dbReference type="EC" id="2.7.13.3"/>
    </reaction>
</comment>
<organism evidence="13 14">
    <name type="scientific">Polynucleobacter victoriensis</name>
    <dbReference type="NCBI Taxonomy" id="2049319"/>
    <lineage>
        <taxon>Bacteria</taxon>
        <taxon>Pseudomonadati</taxon>
        <taxon>Pseudomonadota</taxon>
        <taxon>Betaproteobacteria</taxon>
        <taxon>Burkholderiales</taxon>
        <taxon>Burkholderiaceae</taxon>
        <taxon>Polynucleobacter</taxon>
    </lineage>
</organism>
<dbReference type="Gene3D" id="1.10.287.130">
    <property type="match status" value="1"/>
</dbReference>
<dbReference type="PROSITE" id="PS50109">
    <property type="entry name" value="HIS_KIN"/>
    <property type="match status" value="1"/>
</dbReference>
<feature type="transmembrane region" description="Helical" evidence="9">
    <location>
        <begin position="28"/>
        <end position="52"/>
    </location>
</feature>
<dbReference type="SUPFAM" id="SSF55874">
    <property type="entry name" value="ATPase domain of HSP90 chaperone/DNA topoisomerase II/histidine kinase"/>
    <property type="match status" value="1"/>
</dbReference>
<protein>
    <recommendedName>
        <fullName evidence="2">histidine kinase</fullName>
        <ecNumber evidence="2">2.7.13.3</ecNumber>
    </recommendedName>
</protein>
<evidence type="ECO:0000313" key="14">
    <source>
        <dbReference type="Proteomes" id="UP000197215"/>
    </source>
</evidence>
<dbReference type="GO" id="GO:0000155">
    <property type="term" value="F:phosphorelay sensor kinase activity"/>
    <property type="evidence" value="ECO:0007669"/>
    <property type="project" value="InterPro"/>
</dbReference>
<feature type="transmembrane region" description="Helical" evidence="9">
    <location>
        <begin position="290"/>
        <end position="309"/>
    </location>
</feature>
<dbReference type="SMART" id="SM00091">
    <property type="entry name" value="PAS"/>
    <property type="match status" value="2"/>
</dbReference>
<dbReference type="EC" id="2.7.13.3" evidence="2"/>
<dbReference type="EMBL" id="FYEX01000002">
    <property type="protein sequence ID" value="SNC71597.1"/>
    <property type="molecule type" value="Genomic_DNA"/>
</dbReference>
<dbReference type="AlphaFoldDB" id="A0A212U010"/>
<evidence type="ECO:0000256" key="9">
    <source>
        <dbReference type="SAM" id="Phobius"/>
    </source>
</evidence>
<dbReference type="InterPro" id="IPR005467">
    <property type="entry name" value="His_kinase_dom"/>
</dbReference>
<evidence type="ECO:0000256" key="6">
    <source>
        <dbReference type="ARBA" id="ARBA00022777"/>
    </source>
</evidence>
<dbReference type="PROSITE" id="PS50113">
    <property type="entry name" value="PAC"/>
    <property type="match status" value="1"/>
</dbReference>
<dbReference type="CDD" id="cd00130">
    <property type="entry name" value="PAS"/>
    <property type="match status" value="1"/>
</dbReference>
<dbReference type="GO" id="GO:0005524">
    <property type="term" value="F:ATP binding"/>
    <property type="evidence" value="ECO:0007669"/>
    <property type="project" value="UniProtKB-KW"/>
</dbReference>
<gene>
    <name evidence="13" type="ORF">SAMN06295916_1316</name>
</gene>
<dbReference type="Gene3D" id="3.30.450.20">
    <property type="entry name" value="PAS domain"/>
    <property type="match status" value="2"/>
</dbReference>
<dbReference type="InterPro" id="IPR036097">
    <property type="entry name" value="HisK_dim/P_sf"/>
</dbReference>
<dbReference type="SMART" id="SM00388">
    <property type="entry name" value="HisKA"/>
    <property type="match status" value="1"/>
</dbReference>
<dbReference type="Gene3D" id="3.30.565.10">
    <property type="entry name" value="Histidine kinase-like ATPase, C-terminal domain"/>
    <property type="match status" value="1"/>
</dbReference>
<dbReference type="NCBIfam" id="TIGR00229">
    <property type="entry name" value="sensory_box"/>
    <property type="match status" value="1"/>
</dbReference>
<dbReference type="InterPro" id="IPR004358">
    <property type="entry name" value="Sig_transdc_His_kin-like_C"/>
</dbReference>
<dbReference type="InterPro" id="IPR000014">
    <property type="entry name" value="PAS"/>
</dbReference>
<proteinExistence type="predicted"/>
<keyword evidence="9" id="KW-1133">Transmembrane helix</keyword>
<keyword evidence="5" id="KW-0547">Nucleotide-binding</keyword>
<dbReference type="Proteomes" id="UP000197215">
    <property type="component" value="Unassembled WGS sequence"/>
</dbReference>
<keyword evidence="7" id="KW-0067">ATP-binding</keyword>
<evidence type="ECO:0000313" key="13">
    <source>
        <dbReference type="EMBL" id="SNC71597.1"/>
    </source>
</evidence>
<sequence length="832" mass="94395">MNKVFARTLESITQKLTGQHLKYGASSYAFLFTPILAITLFTGAMGLILWTLNYQDKNQQQYTLYRESAYAKQRILLGFSSNEDTLLELSREISNSVNQMRSPDSFLKRSTTLIQDSPEILHLRWIDRDKKSLWTVPVASGHNEWYDRQKIKAPLDEELSSIFVEAAETNKAVYSKVIYLDFPENDKLRVDREYVFWHVTPIIQTGRVIGGIAVLYSAKKILQHMVPSELNGLYRFVLLDGSGKELVASNPKKTGSRSIEHQITLDKTPSQLNLHISTYPPPTNLTYRTLLWLVVGLSTFVLWSLWSVWKQNIKRYSIQRDLQTETNFRRAMEESMTIGMRAHDMNGVITYVNPAFCDMTGWTKEELIGMAPPFAFWPKELQPELIKKMSLALTGNAPRTGLEAILEKKNGTRINTRTFVSPLIDEKGVQNGWISSIVDISEPIKIRQQLALAQERFTTVLESLDASVSVISLQSGELLFANKYYRENFGSNTKIHLDLAGHEIEPSDIGALDDDNIDGFAGLPAYELTPGQSDFREVLISENNHWYEVRRRYISWVDGHLAQLIVATNITARKTAEEEARQQEEKMQFSSRLTTMGEMASSLAHELNQPLAAISNYCTGIATRLKSQQNLDIEKDILPAIEKATNQAHRAGTIIQRIRGFVKRSQPQSKVTDIYSIIEDSVGLAEIEAQRYGVQLSVTYNDTIPSLFLDPILIQQVLVNLLKNAIDAIKGNDNKNAYNRVIQIKTDIDYSHQPAMVRIKVIDQGPGIPEDTLERLYEPFFSTKQDGMGMGLNICRSIIESHHGRLWAQNNRNEKDEPIPGCTFTILLPLDK</sequence>
<dbReference type="PROSITE" id="PS50112">
    <property type="entry name" value="PAS"/>
    <property type="match status" value="1"/>
</dbReference>
<dbReference type="Pfam" id="PF02518">
    <property type="entry name" value="HATPase_c"/>
    <property type="match status" value="1"/>
</dbReference>
<evidence type="ECO:0000259" key="10">
    <source>
        <dbReference type="PROSITE" id="PS50109"/>
    </source>
</evidence>
<dbReference type="SUPFAM" id="SSF55785">
    <property type="entry name" value="PYP-like sensor domain (PAS domain)"/>
    <property type="match status" value="1"/>
</dbReference>
<keyword evidence="14" id="KW-1185">Reference proteome</keyword>
<dbReference type="SMART" id="SM00387">
    <property type="entry name" value="HATPase_c"/>
    <property type="match status" value="1"/>
</dbReference>
<feature type="domain" description="PAS" evidence="11">
    <location>
        <begin position="324"/>
        <end position="396"/>
    </location>
</feature>
<evidence type="ECO:0000256" key="2">
    <source>
        <dbReference type="ARBA" id="ARBA00012438"/>
    </source>
</evidence>
<reference evidence="13 14" key="1">
    <citation type="submission" date="2017-06" db="EMBL/GenBank/DDBJ databases">
        <authorList>
            <person name="Kim H.J."/>
            <person name="Triplett B.A."/>
        </authorList>
    </citation>
    <scope>NUCLEOTIDE SEQUENCE [LARGE SCALE GENOMIC DNA]</scope>
    <source>
        <strain evidence="13 14">MWH-VicM1</strain>
    </source>
</reference>
<name>A0A212U010_9BURK</name>
<dbReference type="InterPro" id="IPR036890">
    <property type="entry name" value="HATPase_C_sf"/>
</dbReference>